<dbReference type="AlphaFoldDB" id="A0A812UUK3"/>
<organism evidence="1 2">
    <name type="scientific">Symbiodinium necroappetens</name>
    <dbReference type="NCBI Taxonomy" id="1628268"/>
    <lineage>
        <taxon>Eukaryota</taxon>
        <taxon>Sar</taxon>
        <taxon>Alveolata</taxon>
        <taxon>Dinophyceae</taxon>
        <taxon>Suessiales</taxon>
        <taxon>Symbiodiniaceae</taxon>
        <taxon>Symbiodinium</taxon>
    </lineage>
</organism>
<gene>
    <name evidence="1" type="ORF">SNEC2469_LOCUS16974</name>
</gene>
<accession>A0A812UUK3</accession>
<dbReference type="OrthoDB" id="416864at2759"/>
<feature type="non-terminal residue" evidence="1">
    <location>
        <position position="1"/>
    </location>
</feature>
<reference evidence="1" key="1">
    <citation type="submission" date="2021-02" db="EMBL/GenBank/DDBJ databases">
        <authorList>
            <person name="Dougan E. K."/>
            <person name="Rhodes N."/>
            <person name="Thang M."/>
            <person name="Chan C."/>
        </authorList>
    </citation>
    <scope>NUCLEOTIDE SEQUENCE</scope>
</reference>
<evidence type="ECO:0000313" key="2">
    <source>
        <dbReference type="Proteomes" id="UP000601435"/>
    </source>
</evidence>
<comment type="caution">
    <text evidence="1">The sequence shown here is derived from an EMBL/GenBank/DDBJ whole genome shotgun (WGS) entry which is preliminary data.</text>
</comment>
<proteinExistence type="predicted"/>
<name>A0A812UUK3_9DINO</name>
<dbReference type="EMBL" id="CAJNJA010027830">
    <property type="protein sequence ID" value="CAE7587188.1"/>
    <property type="molecule type" value="Genomic_DNA"/>
</dbReference>
<keyword evidence="2" id="KW-1185">Reference proteome</keyword>
<protein>
    <submittedName>
        <fullName evidence="1">Uncharacterized protein</fullName>
    </submittedName>
</protein>
<sequence>QQANPAALLENGEVAGAIAKDCFVRQASHDLDDLVVNLEDGVRADFLHKYPGRLSKHLYSPLLTLGLDSAVVPALSAFVTEHSLVRKVREEIFRGCDKAVVSKFQGALAAMARLMLQPAFSLEQESLDWLRELFRQGGRDVGSFGTWQDVVALSKERPSVWRRAMKAAKAYALLRAQWEAEKKQFLGLLLRQLRCLGATCQDDIEQPGPCEVCAVCQKSCANLRAWSHHAFNVHGRLGEERHLVAGSQCPVCLTQFPNTEKLCNHEWEVEPLMMDLLSFCQQCKMLVLEESYGTATEQVASIGELFQQYRSIFIDAFVFADR</sequence>
<dbReference type="Proteomes" id="UP000601435">
    <property type="component" value="Unassembled WGS sequence"/>
</dbReference>
<evidence type="ECO:0000313" key="1">
    <source>
        <dbReference type="EMBL" id="CAE7587188.1"/>
    </source>
</evidence>